<protein>
    <recommendedName>
        <fullName evidence="1">Nudix hydrolase domain-containing protein</fullName>
    </recommendedName>
</protein>
<dbReference type="Proteomes" id="UP000177001">
    <property type="component" value="Unassembled WGS sequence"/>
</dbReference>
<comment type="caution">
    <text evidence="2">The sequence shown here is derived from an EMBL/GenBank/DDBJ whole genome shotgun (WGS) entry which is preliminary data.</text>
</comment>
<dbReference type="InterPro" id="IPR000086">
    <property type="entry name" value="NUDIX_hydrolase_dom"/>
</dbReference>
<dbReference type="SUPFAM" id="SSF55811">
    <property type="entry name" value="Nudix"/>
    <property type="match status" value="1"/>
</dbReference>
<dbReference type="EMBL" id="MFUR01000008">
    <property type="protein sequence ID" value="OGI86891.1"/>
    <property type="molecule type" value="Genomic_DNA"/>
</dbReference>
<accession>A0A1F6WYC3</accession>
<name>A0A1F6WYC3_9BACT</name>
<evidence type="ECO:0000313" key="3">
    <source>
        <dbReference type="Proteomes" id="UP000177001"/>
    </source>
</evidence>
<organism evidence="2 3">
    <name type="scientific">Candidatus Nomurabacteria bacterium RIFCSPLOWO2_01_FULL_36_16</name>
    <dbReference type="NCBI Taxonomy" id="1801767"/>
    <lineage>
        <taxon>Bacteria</taxon>
        <taxon>Candidatus Nomuraibacteriota</taxon>
    </lineage>
</organism>
<reference evidence="2 3" key="1">
    <citation type="journal article" date="2016" name="Nat. Commun.">
        <title>Thousands of microbial genomes shed light on interconnected biogeochemical processes in an aquifer system.</title>
        <authorList>
            <person name="Anantharaman K."/>
            <person name="Brown C.T."/>
            <person name="Hug L.A."/>
            <person name="Sharon I."/>
            <person name="Castelle C.J."/>
            <person name="Probst A.J."/>
            <person name="Thomas B.C."/>
            <person name="Singh A."/>
            <person name="Wilkins M.J."/>
            <person name="Karaoz U."/>
            <person name="Brodie E.L."/>
            <person name="Williams K.H."/>
            <person name="Hubbard S.S."/>
            <person name="Banfield J.F."/>
        </authorList>
    </citation>
    <scope>NUCLEOTIDE SEQUENCE [LARGE SCALE GENOMIC DNA]</scope>
</reference>
<dbReference type="PANTHER" id="PTHR10885">
    <property type="entry name" value="ISOPENTENYL-DIPHOSPHATE DELTA-ISOMERASE"/>
    <property type="match status" value="1"/>
</dbReference>
<gene>
    <name evidence="2" type="ORF">A3A91_03420</name>
</gene>
<dbReference type="Pfam" id="PF00293">
    <property type="entry name" value="NUDIX"/>
    <property type="match status" value="1"/>
</dbReference>
<feature type="domain" description="Nudix hydrolase" evidence="1">
    <location>
        <begin position="25"/>
        <end position="160"/>
    </location>
</feature>
<evidence type="ECO:0000259" key="1">
    <source>
        <dbReference type="PROSITE" id="PS51462"/>
    </source>
</evidence>
<proteinExistence type="predicted"/>
<dbReference type="AlphaFoldDB" id="A0A1F6WYC3"/>
<dbReference type="PANTHER" id="PTHR10885:SF0">
    <property type="entry name" value="ISOPENTENYL-DIPHOSPHATE DELTA-ISOMERASE"/>
    <property type="match status" value="1"/>
</dbReference>
<dbReference type="InterPro" id="IPR015797">
    <property type="entry name" value="NUDIX_hydrolase-like_dom_sf"/>
</dbReference>
<dbReference type="Gene3D" id="3.90.79.10">
    <property type="entry name" value="Nucleoside Triphosphate Pyrophosphohydrolase"/>
    <property type="match status" value="1"/>
</dbReference>
<evidence type="ECO:0000313" key="2">
    <source>
        <dbReference type="EMBL" id="OGI86891.1"/>
    </source>
</evidence>
<dbReference type="PROSITE" id="PS51462">
    <property type="entry name" value="NUDIX"/>
    <property type="match status" value="1"/>
</dbReference>
<dbReference type="GO" id="GO:0003824">
    <property type="term" value="F:catalytic activity"/>
    <property type="evidence" value="ECO:0007669"/>
    <property type="project" value="UniProtKB-ARBA"/>
</dbReference>
<sequence length="160" mass="18820">MRIPIVNEQDEVIGYEDRKNDNPKNITRISALWITDKYRNILLAQRAFTKKYSPGVWGPAVAGTVEEEETYESNIIKEAEEEIGLVGFKPVLGPKTRVSSAHEYFCQWFTIVVNSDYPFKKKDDEVEKIRWFTRKEIGKLIKEEQEMFSGNFEHYFNLFK</sequence>